<feature type="domain" description="Mycothiol-dependent maleylpyruvate isomerase metal-binding" evidence="2">
    <location>
        <begin position="19"/>
        <end position="91"/>
    </location>
</feature>
<name>A0A7W7PV76_9ACTN</name>
<proteinExistence type="predicted"/>
<dbReference type="Proteomes" id="UP000579523">
    <property type="component" value="Unassembled WGS sequence"/>
</dbReference>
<dbReference type="AlphaFoldDB" id="A0A7W7PV76"/>
<dbReference type="EMBL" id="JACHJI010000013">
    <property type="protein sequence ID" value="MBB4901892.1"/>
    <property type="molecule type" value="Genomic_DNA"/>
</dbReference>
<comment type="caution">
    <text evidence="3">The sequence shown here is derived from an EMBL/GenBank/DDBJ whole genome shotgun (WGS) entry which is preliminary data.</text>
</comment>
<evidence type="ECO:0000313" key="4">
    <source>
        <dbReference type="Proteomes" id="UP000579523"/>
    </source>
</evidence>
<evidence type="ECO:0000259" key="2">
    <source>
        <dbReference type="Pfam" id="PF11716"/>
    </source>
</evidence>
<protein>
    <submittedName>
        <fullName evidence="3">Uncharacterized protein (TIGR03083 family)</fullName>
    </submittedName>
</protein>
<dbReference type="InterPro" id="IPR017517">
    <property type="entry name" value="Maleyloyr_isom"/>
</dbReference>
<dbReference type="SUPFAM" id="SSF109854">
    <property type="entry name" value="DinB/YfiT-like putative metalloenzymes"/>
    <property type="match status" value="1"/>
</dbReference>
<organism evidence="3 4">
    <name type="scientific">Streptomyces griseomycini</name>
    <dbReference type="NCBI Taxonomy" id="66895"/>
    <lineage>
        <taxon>Bacteria</taxon>
        <taxon>Bacillati</taxon>
        <taxon>Actinomycetota</taxon>
        <taxon>Actinomycetes</taxon>
        <taxon>Kitasatosporales</taxon>
        <taxon>Streptomycetaceae</taxon>
        <taxon>Streptomyces</taxon>
    </lineage>
</organism>
<evidence type="ECO:0000313" key="3">
    <source>
        <dbReference type="EMBL" id="MBB4901892.1"/>
    </source>
</evidence>
<keyword evidence="4" id="KW-1185">Reference proteome</keyword>
<dbReference type="GO" id="GO:0046872">
    <property type="term" value="F:metal ion binding"/>
    <property type="evidence" value="ECO:0007669"/>
    <property type="project" value="InterPro"/>
</dbReference>
<feature type="region of interest" description="Disordered" evidence="1">
    <location>
        <begin position="225"/>
        <end position="244"/>
    </location>
</feature>
<reference evidence="3 4" key="1">
    <citation type="submission" date="2020-08" db="EMBL/GenBank/DDBJ databases">
        <title>Genomic Encyclopedia of Type Strains, Phase III (KMG-III): the genomes of soil and plant-associated and newly described type strains.</title>
        <authorList>
            <person name="Whitman W."/>
        </authorList>
    </citation>
    <scope>NUCLEOTIDE SEQUENCE [LARGE SCALE GENOMIC DNA]</scope>
    <source>
        <strain evidence="3 4">CECT 3273</strain>
    </source>
</reference>
<evidence type="ECO:0000256" key="1">
    <source>
        <dbReference type="SAM" id="MobiDB-lite"/>
    </source>
</evidence>
<accession>A0A7W7PV76</accession>
<dbReference type="Pfam" id="PF11716">
    <property type="entry name" value="MDMPI_N"/>
    <property type="match status" value="1"/>
</dbReference>
<gene>
    <name evidence="3" type="ORF">FHS37_005984</name>
</gene>
<dbReference type="RefSeq" id="WP_184826797.1">
    <property type="nucleotide sequence ID" value="NZ_BMTI01000011.1"/>
</dbReference>
<dbReference type="NCBIfam" id="TIGR03083">
    <property type="entry name" value="maleylpyruvate isomerase family mycothiol-dependent enzyme"/>
    <property type="match status" value="1"/>
</dbReference>
<dbReference type="InterPro" id="IPR024344">
    <property type="entry name" value="MDMPI_metal-binding"/>
</dbReference>
<dbReference type="InterPro" id="IPR034660">
    <property type="entry name" value="DinB/YfiT-like"/>
</dbReference>
<sequence>MTGTTAEPLPDAVHHLTYRACRENITRLVTSCPSVAELPVPACPGWSVRDLVGHLVLVCRLAVDEDPGEISEPPPPPPGIPVDELVTTWAELEKELAGVLPRADWLRRRILPLDAFSHELDLRSALGVPPPDCHPALADALDLAVTGFTLALHEHGLPALHVRTPDRVWVAGKGEPAATLGGGSREVFRALTGRRTARQIGELSWSAPPATWLPAFTWGPFTPPPHPVEEAAPTVPALERHPRD</sequence>